<feature type="compositionally biased region" description="Gly residues" evidence="1">
    <location>
        <begin position="646"/>
        <end position="655"/>
    </location>
</feature>
<feature type="region of interest" description="Disordered" evidence="1">
    <location>
        <begin position="312"/>
        <end position="394"/>
    </location>
</feature>
<feature type="compositionally biased region" description="Acidic residues" evidence="1">
    <location>
        <begin position="587"/>
        <end position="596"/>
    </location>
</feature>
<feature type="compositionally biased region" description="Basic and acidic residues" evidence="1">
    <location>
        <begin position="140"/>
        <end position="150"/>
    </location>
</feature>
<feature type="compositionally biased region" description="Polar residues" evidence="1">
    <location>
        <begin position="235"/>
        <end position="256"/>
    </location>
</feature>
<dbReference type="EMBL" id="BRXX01000473">
    <property type="protein sequence ID" value="GMI13601.1"/>
    <property type="molecule type" value="Genomic_DNA"/>
</dbReference>
<accession>A0A9W7FKD8</accession>
<protein>
    <submittedName>
        <fullName evidence="2">Uncharacterized protein</fullName>
    </submittedName>
</protein>
<evidence type="ECO:0000313" key="3">
    <source>
        <dbReference type="Proteomes" id="UP001165160"/>
    </source>
</evidence>
<feature type="compositionally biased region" description="Low complexity" evidence="1">
    <location>
        <begin position="187"/>
        <end position="196"/>
    </location>
</feature>
<dbReference type="Proteomes" id="UP001165160">
    <property type="component" value="Unassembled WGS sequence"/>
</dbReference>
<feature type="compositionally biased region" description="Basic and acidic residues" evidence="1">
    <location>
        <begin position="75"/>
        <end position="98"/>
    </location>
</feature>
<organism evidence="2 3">
    <name type="scientific">Triparma verrucosa</name>
    <dbReference type="NCBI Taxonomy" id="1606542"/>
    <lineage>
        <taxon>Eukaryota</taxon>
        <taxon>Sar</taxon>
        <taxon>Stramenopiles</taxon>
        <taxon>Ochrophyta</taxon>
        <taxon>Bolidophyceae</taxon>
        <taxon>Parmales</taxon>
        <taxon>Triparmaceae</taxon>
        <taxon>Triparma</taxon>
    </lineage>
</organism>
<feature type="region of interest" description="Disordered" evidence="1">
    <location>
        <begin position="418"/>
        <end position="441"/>
    </location>
</feature>
<name>A0A9W7FKD8_9STRA</name>
<feature type="compositionally biased region" description="Polar residues" evidence="1">
    <location>
        <begin position="29"/>
        <end position="43"/>
    </location>
</feature>
<feature type="compositionally biased region" description="Gly residues" evidence="1">
    <location>
        <begin position="217"/>
        <end position="226"/>
    </location>
</feature>
<feature type="compositionally biased region" description="Basic residues" evidence="1">
    <location>
        <begin position="609"/>
        <end position="620"/>
    </location>
</feature>
<feature type="region of interest" description="Disordered" evidence="1">
    <location>
        <begin position="176"/>
        <end position="256"/>
    </location>
</feature>
<feature type="region of interest" description="Disordered" evidence="1">
    <location>
        <begin position="1"/>
        <end position="164"/>
    </location>
</feature>
<feature type="region of interest" description="Disordered" evidence="1">
    <location>
        <begin position="271"/>
        <end position="292"/>
    </location>
</feature>
<reference evidence="3" key="1">
    <citation type="journal article" date="2023" name="Commun. Biol.">
        <title>Genome analysis of Parmales, the sister group of diatoms, reveals the evolutionary specialization of diatoms from phago-mixotrophs to photoautotrophs.</title>
        <authorList>
            <person name="Ban H."/>
            <person name="Sato S."/>
            <person name="Yoshikawa S."/>
            <person name="Yamada K."/>
            <person name="Nakamura Y."/>
            <person name="Ichinomiya M."/>
            <person name="Sato N."/>
            <person name="Blanc-Mathieu R."/>
            <person name="Endo H."/>
            <person name="Kuwata A."/>
            <person name="Ogata H."/>
        </authorList>
    </citation>
    <scope>NUCLEOTIDE SEQUENCE [LARGE SCALE GENOMIC DNA]</scope>
    <source>
        <strain evidence="3">NIES 3699</strain>
    </source>
</reference>
<keyword evidence="3" id="KW-1185">Reference proteome</keyword>
<proteinExistence type="predicted"/>
<feature type="compositionally biased region" description="Low complexity" evidence="1">
    <location>
        <begin position="351"/>
        <end position="369"/>
    </location>
</feature>
<feature type="compositionally biased region" description="Polar residues" evidence="1">
    <location>
        <begin position="108"/>
        <end position="122"/>
    </location>
</feature>
<evidence type="ECO:0000313" key="2">
    <source>
        <dbReference type="EMBL" id="GMI13601.1"/>
    </source>
</evidence>
<comment type="caution">
    <text evidence="2">The sequence shown here is derived from an EMBL/GenBank/DDBJ whole genome shotgun (WGS) entry which is preliminary data.</text>
</comment>
<gene>
    <name evidence="2" type="ORF">TrVE_jg2314</name>
</gene>
<dbReference type="AlphaFoldDB" id="A0A9W7FKD8"/>
<sequence>MPRPALSVDTERQAPPSLSTLDSGGESPLDQSPAWQKTMSTLQRLYGDSPSGKGTRRLSFGDRAGRKSLILSSPELEKGDSLDARLGRIDNCNAEKNRSERRRRRSCTGVQQLMIQQRSKSPPKQGAMAEGGRTRRRSRDGRGRGDDLLPDHNPSLDSRGSEFDLGEFEVQLEKSRQIIDAADDSSNKASSYNNSVSDEDPLVLVDMDTGSEELVGVSGGGGGSEGKGNRRSARRSFQNSVERTHPNITTSQQVSPQMNDLCLASIASSEALEEMSRDSGGSKGEADFQLLPRKNRSSLRYAALTNSFVKGVPESGESINASEGGGTSHKAVSQGLALSVDIPLNSIPTGPGSESSVSSEQSDDSSSPGSKRRARLNTIYKKPVQRRRRKSFHGMDKMLHQQEHQSSKRMYTLPDFTSRALADSPPPAMKRALSGGGSPASGGHVDVDIGGRSPMDLHIVDHFLKEEGVRGEGEAGRHINKDGSPSRLKVEAFAIPSTRHLRQREGGLDFQLKKLGNVPTGQDAMKMDIDMESSFNADLSFNDDDDDEARGGGDRADYRKHRATFEVGFLEKMRESLDMGGSVGGDDGGDDDEMSELDNFLAEETRGGAGHHGRGARRGSGKQSPKQAFGLDTIIGSPVSPTRGLNWGGRGGGEGDGGKETEGGVPPALSDKF</sequence>
<feature type="region of interest" description="Disordered" evidence="1">
    <location>
        <begin position="577"/>
        <end position="673"/>
    </location>
</feature>
<evidence type="ECO:0000256" key="1">
    <source>
        <dbReference type="SAM" id="MobiDB-lite"/>
    </source>
</evidence>
<feature type="compositionally biased region" description="Basic residues" evidence="1">
    <location>
        <begin position="383"/>
        <end position="392"/>
    </location>
</feature>